<accession>A0A7S4PXX0</accession>
<keyword evidence="2" id="KW-0732">Signal</keyword>
<dbReference type="SUPFAM" id="SSF46579">
    <property type="entry name" value="Prefoldin"/>
    <property type="match status" value="1"/>
</dbReference>
<proteinExistence type="predicted"/>
<evidence type="ECO:0000256" key="1">
    <source>
        <dbReference type="SAM" id="Coils"/>
    </source>
</evidence>
<sequence>MMARAALLAALALSLRGAEAASSRTASGSTPVQKVVQLLESMSAKGKREKKDEEVQFAAYKRFCDDTAAEKGRGIAKAEDEIITLKASVEKYTADAKRLTKEIAAHDSDADTMSGDIKAAMKVRGLEKADYETTHKDYSETIGAIQRAIDTLRKQAYSRPQAKGALLQLAGVGKSRFVPMEAKRAIEALLQQTEGGLAAAAPEASGYEFQSQAVITMLETLLEKFSAERTTLEKEEATAQHAFELLIQDLKAQVSEAKQDSSDKTAMKAKKLQAKADAEGDLVDTTSTRDADKTYLSDLVATCEMKATDFVARQDLRAQELKALGQAIEIIAGSDVSGTAERYLPSLLEDGTSLAALRSEQRGRAKAEALRFLRLRGQALGSRVLSAAAERLAADPFKKVKKLIKDLLVRLMEEANEEVSHKGWCDTELAANTQTRRERTEAVESLHAQVDQLEASIAKFSEELADLTKAVAELEVAMAEATKLRQEEEAKNKKTIADAREAQTAVAQALIVLKEFYAKAGQATALVQQQQLQAPPIFDSPYQGMQAASGGVVGMLEVIESDFARLEANTESAEASAKKQYETFMGDTSADQAKKQRDIEHKTSKKQDQSQALTVAKRDLEGTQKELDAALDYFDKLKPSCVDVGVSYEDRVRRREGEVQSLQQALRILNGEDDQ</sequence>
<keyword evidence="1" id="KW-0175">Coiled coil</keyword>
<dbReference type="EMBL" id="HBNR01008963">
    <property type="protein sequence ID" value="CAE4566275.1"/>
    <property type="molecule type" value="Transcribed_RNA"/>
</dbReference>
<protein>
    <submittedName>
        <fullName evidence="3">Uncharacterized protein</fullName>
    </submittedName>
</protein>
<evidence type="ECO:0000256" key="2">
    <source>
        <dbReference type="SAM" id="SignalP"/>
    </source>
</evidence>
<organism evidence="3">
    <name type="scientific">Alexandrium monilatum</name>
    <dbReference type="NCBI Taxonomy" id="311494"/>
    <lineage>
        <taxon>Eukaryota</taxon>
        <taxon>Sar</taxon>
        <taxon>Alveolata</taxon>
        <taxon>Dinophyceae</taxon>
        <taxon>Gonyaulacales</taxon>
        <taxon>Pyrocystaceae</taxon>
        <taxon>Alexandrium</taxon>
    </lineage>
</organism>
<feature type="coiled-coil region" evidence="1">
    <location>
        <begin position="75"/>
        <end position="109"/>
    </location>
</feature>
<feature type="coiled-coil region" evidence="1">
    <location>
        <begin position="443"/>
        <end position="505"/>
    </location>
</feature>
<feature type="chain" id="PRO_5031235954" evidence="2">
    <location>
        <begin position="21"/>
        <end position="675"/>
    </location>
</feature>
<dbReference type="AlphaFoldDB" id="A0A7S4PXX0"/>
<name>A0A7S4PXX0_9DINO</name>
<evidence type="ECO:0000313" key="3">
    <source>
        <dbReference type="EMBL" id="CAE4566275.1"/>
    </source>
</evidence>
<gene>
    <name evidence="3" type="ORF">AMON00008_LOCUS5894</name>
</gene>
<feature type="signal peptide" evidence="2">
    <location>
        <begin position="1"/>
        <end position="20"/>
    </location>
</feature>
<reference evidence="3" key="1">
    <citation type="submission" date="2021-01" db="EMBL/GenBank/DDBJ databases">
        <authorList>
            <person name="Corre E."/>
            <person name="Pelletier E."/>
            <person name="Niang G."/>
            <person name="Scheremetjew M."/>
            <person name="Finn R."/>
            <person name="Kale V."/>
            <person name="Holt S."/>
            <person name="Cochrane G."/>
            <person name="Meng A."/>
            <person name="Brown T."/>
            <person name="Cohen L."/>
        </authorList>
    </citation>
    <scope>NUCLEOTIDE SEQUENCE</scope>
    <source>
        <strain evidence="3">CCMP3105</strain>
    </source>
</reference>